<dbReference type="PANTHER" id="PTHR21039:SF0">
    <property type="entry name" value="HISTIDINOL-PHOSPHATASE"/>
    <property type="match status" value="1"/>
</dbReference>
<proteinExistence type="inferred from homology"/>
<evidence type="ECO:0000256" key="8">
    <source>
        <dbReference type="RuleBase" id="RU366003"/>
    </source>
</evidence>
<evidence type="ECO:0000256" key="1">
    <source>
        <dbReference type="ARBA" id="ARBA00004970"/>
    </source>
</evidence>
<comment type="similarity">
    <text evidence="2 8">Belongs to the PHP hydrolase family. HisK subfamily.</text>
</comment>
<comment type="caution">
    <text evidence="10">The sequence shown here is derived from an EMBL/GenBank/DDBJ whole genome shotgun (WGS) entry which is preliminary data.</text>
</comment>
<evidence type="ECO:0000256" key="4">
    <source>
        <dbReference type="ARBA" id="ARBA00022605"/>
    </source>
</evidence>
<feature type="domain" description="PHP" evidence="9">
    <location>
        <begin position="7"/>
        <end position="214"/>
    </location>
</feature>
<evidence type="ECO:0000259" key="9">
    <source>
        <dbReference type="Pfam" id="PF02811"/>
    </source>
</evidence>
<dbReference type="SUPFAM" id="SSF89550">
    <property type="entry name" value="PHP domain-like"/>
    <property type="match status" value="1"/>
</dbReference>
<accession>S3K5X4</accession>
<dbReference type="Proteomes" id="UP000014541">
    <property type="component" value="Unassembled WGS sequence"/>
</dbReference>
<dbReference type="UniPathway" id="UPA00031">
    <property type="reaction ID" value="UER00013"/>
</dbReference>
<sequence>MYLLTNYHTHSVFCDGQSTLEEIVAAAKAQKLSVLGFSSHMAWPFCMDCQIAPNDCASYFNAVRELAQKEAPALEILAGTEAEYISGITSPDKTLYAQFKPDFIIGSVHYIFSDIRQKHPVPEFFAVDQGADEVQNGIDRFFNGNAKKAVQTYFALERDMIRNCDFDIIGHADLVRKRNGVLRLFDENESWYRRELKETAKTIAHSGKVTEINTGGMSRAGMTSPYPSADFLSLLKSYDAPIMLNSDSHKSTTLTDHFADGLNAARSAGYKELWYLSGGKWLHREIPAAV</sequence>
<dbReference type="PANTHER" id="PTHR21039">
    <property type="entry name" value="HISTIDINOL PHOSPHATASE-RELATED"/>
    <property type="match status" value="1"/>
</dbReference>
<keyword evidence="6 8" id="KW-0368">Histidine biosynthesis</keyword>
<evidence type="ECO:0000256" key="2">
    <source>
        <dbReference type="ARBA" id="ARBA00009152"/>
    </source>
</evidence>
<keyword evidence="5 8" id="KW-0378">Hydrolase</keyword>
<dbReference type="InterPro" id="IPR004013">
    <property type="entry name" value="PHP_dom"/>
</dbReference>
<reference evidence="10 11" key="1">
    <citation type="submission" date="2013-04" db="EMBL/GenBank/DDBJ databases">
        <title>The Genome Sequence of Treponema maltophilum ATCC 51939.</title>
        <authorList>
            <consortium name="The Broad Institute Genomics Platform"/>
            <person name="Earl A."/>
            <person name="Ward D."/>
            <person name="Feldgarden M."/>
            <person name="Gevers D."/>
            <person name="Leonetti C."/>
            <person name="Blanton J.M."/>
            <person name="Dewhirst F.E."/>
            <person name="Izard J."/>
            <person name="Walker B."/>
            <person name="Young S."/>
            <person name="Zeng Q."/>
            <person name="Gargeya S."/>
            <person name="Fitzgerald M."/>
            <person name="Haas B."/>
            <person name="Abouelleil A."/>
            <person name="Allen A.W."/>
            <person name="Alvarado L."/>
            <person name="Arachchi H.M."/>
            <person name="Berlin A.M."/>
            <person name="Chapman S.B."/>
            <person name="Gainer-Dewar J."/>
            <person name="Goldberg J."/>
            <person name="Griggs A."/>
            <person name="Gujja S."/>
            <person name="Hansen M."/>
            <person name="Howarth C."/>
            <person name="Imamovic A."/>
            <person name="Ireland A."/>
            <person name="Larimer J."/>
            <person name="McCowan C."/>
            <person name="Murphy C."/>
            <person name="Pearson M."/>
            <person name="Poon T.W."/>
            <person name="Priest M."/>
            <person name="Roberts A."/>
            <person name="Saif S."/>
            <person name="Shea T."/>
            <person name="Sisk P."/>
            <person name="Sykes S."/>
            <person name="Wortman J."/>
            <person name="Nusbaum C."/>
            <person name="Birren B."/>
        </authorList>
    </citation>
    <scope>NUCLEOTIDE SEQUENCE [LARGE SCALE GENOMIC DNA]</scope>
    <source>
        <strain evidence="10 11">ATCC 51939</strain>
    </source>
</reference>
<dbReference type="eggNOG" id="COG1387">
    <property type="taxonomic scope" value="Bacteria"/>
</dbReference>
<dbReference type="GO" id="GO:0005737">
    <property type="term" value="C:cytoplasm"/>
    <property type="evidence" value="ECO:0007669"/>
    <property type="project" value="TreeGrafter"/>
</dbReference>
<organism evidence="10 11">
    <name type="scientific">Treponema maltophilum ATCC 51939</name>
    <dbReference type="NCBI Taxonomy" id="1125699"/>
    <lineage>
        <taxon>Bacteria</taxon>
        <taxon>Pseudomonadati</taxon>
        <taxon>Spirochaetota</taxon>
        <taxon>Spirochaetia</taxon>
        <taxon>Spirochaetales</taxon>
        <taxon>Treponemataceae</taxon>
        <taxon>Treponema</taxon>
    </lineage>
</organism>
<evidence type="ECO:0000313" key="11">
    <source>
        <dbReference type="Proteomes" id="UP000014541"/>
    </source>
</evidence>
<comment type="pathway">
    <text evidence="1 8">Amino-acid biosynthesis; L-histidine biosynthesis; L-histidine from 5-phospho-alpha-D-ribose 1-diphosphate: step 8/9.</text>
</comment>
<dbReference type="GO" id="GO:0000105">
    <property type="term" value="P:L-histidine biosynthetic process"/>
    <property type="evidence" value="ECO:0007669"/>
    <property type="project" value="UniProtKB-UniRule"/>
</dbReference>
<dbReference type="NCBIfam" id="TIGR01856">
    <property type="entry name" value="hisJ_fam"/>
    <property type="match status" value="1"/>
</dbReference>
<evidence type="ECO:0000256" key="5">
    <source>
        <dbReference type="ARBA" id="ARBA00022801"/>
    </source>
</evidence>
<dbReference type="HOGENOM" id="CLU_054611_2_1_12"/>
<dbReference type="OrthoDB" id="9775255at2"/>
<dbReference type="PATRIC" id="fig|1125699.3.peg.380"/>
<dbReference type="InterPro" id="IPR010140">
    <property type="entry name" value="Histidinol_P_phosphatase_HisJ"/>
</dbReference>
<evidence type="ECO:0000256" key="7">
    <source>
        <dbReference type="ARBA" id="ARBA00049158"/>
    </source>
</evidence>
<protein>
    <recommendedName>
        <fullName evidence="3 8">Histidinol-phosphatase</fullName>
        <shortName evidence="8">HolPase</shortName>
        <ecNumber evidence="3 8">3.1.3.15</ecNumber>
    </recommendedName>
</protein>
<dbReference type="Pfam" id="PF02811">
    <property type="entry name" value="PHP"/>
    <property type="match status" value="1"/>
</dbReference>
<dbReference type="EMBL" id="ATFF01000002">
    <property type="protein sequence ID" value="EPF32381.1"/>
    <property type="molecule type" value="Genomic_DNA"/>
</dbReference>
<comment type="catalytic activity">
    <reaction evidence="7 8">
        <text>L-histidinol phosphate + H2O = L-histidinol + phosphate</text>
        <dbReference type="Rhea" id="RHEA:14465"/>
        <dbReference type="ChEBI" id="CHEBI:15377"/>
        <dbReference type="ChEBI" id="CHEBI:43474"/>
        <dbReference type="ChEBI" id="CHEBI:57699"/>
        <dbReference type="ChEBI" id="CHEBI:57980"/>
        <dbReference type="EC" id="3.1.3.15"/>
    </reaction>
</comment>
<name>S3K5X4_TREMA</name>
<dbReference type="EC" id="3.1.3.15" evidence="3 8"/>
<dbReference type="RefSeq" id="WP_016524678.1">
    <property type="nucleotide sequence ID" value="NZ_KE332518.1"/>
</dbReference>
<dbReference type="STRING" id="1125699.HMPREF9194_00379"/>
<gene>
    <name evidence="10" type="ORF">HMPREF9194_00379</name>
</gene>
<evidence type="ECO:0000256" key="6">
    <source>
        <dbReference type="ARBA" id="ARBA00023102"/>
    </source>
</evidence>
<dbReference type="InterPro" id="IPR016195">
    <property type="entry name" value="Pol/histidinol_Pase-like"/>
</dbReference>
<keyword evidence="11" id="KW-1185">Reference proteome</keyword>
<dbReference type="AlphaFoldDB" id="S3K5X4"/>
<dbReference type="GO" id="GO:0004401">
    <property type="term" value="F:histidinol-phosphatase activity"/>
    <property type="evidence" value="ECO:0007669"/>
    <property type="project" value="UniProtKB-UniRule"/>
</dbReference>
<dbReference type="CDD" id="cd12110">
    <property type="entry name" value="PHP_HisPPase_Hisj_like"/>
    <property type="match status" value="1"/>
</dbReference>
<keyword evidence="4 8" id="KW-0028">Amino-acid biosynthesis</keyword>
<evidence type="ECO:0000256" key="3">
    <source>
        <dbReference type="ARBA" id="ARBA00013085"/>
    </source>
</evidence>
<evidence type="ECO:0000313" key="10">
    <source>
        <dbReference type="EMBL" id="EPF32381.1"/>
    </source>
</evidence>
<dbReference type="Gene3D" id="3.20.20.140">
    <property type="entry name" value="Metal-dependent hydrolases"/>
    <property type="match status" value="1"/>
</dbReference>